<protein>
    <submittedName>
        <fullName evidence="2">Uncharacterized protein</fullName>
    </submittedName>
</protein>
<dbReference type="AlphaFoldDB" id="A0A0G0PG46"/>
<accession>A0A0G0PG46</accession>
<gene>
    <name evidence="2" type="ORF">UT23_C0018G0004</name>
</gene>
<comment type="caution">
    <text evidence="2">The sequence shown here is derived from an EMBL/GenBank/DDBJ whole genome shotgun (WGS) entry which is preliminary data.</text>
</comment>
<proteinExistence type="predicted"/>
<organism evidence="2 3">
    <name type="scientific">Candidatus Woesebacteria bacterium GW2011_GWA1_39_12</name>
    <dbReference type="NCBI Taxonomy" id="1618549"/>
    <lineage>
        <taxon>Bacteria</taxon>
        <taxon>Candidatus Woeseibacteriota</taxon>
    </lineage>
</organism>
<dbReference type="Proteomes" id="UP000034325">
    <property type="component" value="Unassembled WGS sequence"/>
</dbReference>
<name>A0A0G0PG46_9BACT</name>
<keyword evidence="1" id="KW-1133">Transmembrane helix</keyword>
<feature type="transmembrane region" description="Helical" evidence="1">
    <location>
        <begin position="148"/>
        <end position="170"/>
    </location>
</feature>
<evidence type="ECO:0000313" key="2">
    <source>
        <dbReference type="EMBL" id="KKQ97084.1"/>
    </source>
</evidence>
<dbReference type="EMBL" id="LBWA01000018">
    <property type="protein sequence ID" value="KKQ97084.1"/>
    <property type="molecule type" value="Genomic_DNA"/>
</dbReference>
<evidence type="ECO:0000313" key="3">
    <source>
        <dbReference type="Proteomes" id="UP000034325"/>
    </source>
</evidence>
<sequence length="181" mass="21062">MKVALKIAFLLLSLGFLLYLYLPSPEFPEQLDDAYVSNEPADVETPLRRGYYTDYGRNEVLAHYQEEFNKSNFFEVPLPTYRLNYPPEEAQTLIRDQARSTFLEEIVHPFRESIFVNGFEPKLAQDAIKIDEKDWRQKVIVRYVPSNLGIRLLIGFLTLGLTLLISKNLYQAAIDIKKELK</sequence>
<evidence type="ECO:0000256" key="1">
    <source>
        <dbReference type="SAM" id="Phobius"/>
    </source>
</evidence>
<reference evidence="2 3" key="1">
    <citation type="journal article" date="2015" name="Nature">
        <title>rRNA introns, odd ribosomes, and small enigmatic genomes across a large radiation of phyla.</title>
        <authorList>
            <person name="Brown C.T."/>
            <person name="Hug L.A."/>
            <person name="Thomas B.C."/>
            <person name="Sharon I."/>
            <person name="Castelle C.J."/>
            <person name="Singh A."/>
            <person name="Wilkins M.J."/>
            <person name="Williams K.H."/>
            <person name="Banfield J.F."/>
        </authorList>
    </citation>
    <scope>NUCLEOTIDE SEQUENCE [LARGE SCALE GENOMIC DNA]</scope>
</reference>
<keyword evidence="1" id="KW-0472">Membrane</keyword>
<keyword evidence="1" id="KW-0812">Transmembrane</keyword>